<protein>
    <submittedName>
        <fullName evidence="1">High-affinity methionine permease</fullName>
    </submittedName>
</protein>
<proteinExistence type="predicted"/>
<dbReference type="Proteomes" id="UP001152531">
    <property type="component" value="Unassembled WGS sequence"/>
</dbReference>
<dbReference type="EMBL" id="CALSDN010000007">
    <property type="protein sequence ID" value="CAH6721767.1"/>
    <property type="molecule type" value="Genomic_DNA"/>
</dbReference>
<gene>
    <name evidence="1" type="ORF">CLIB1444_07S01992</name>
</gene>
<name>A0ACA9Y9V9_9ASCO</name>
<reference evidence="1" key="1">
    <citation type="submission" date="2022-06" db="EMBL/GenBank/DDBJ databases">
        <authorList>
            <person name="Legras J.-L."/>
            <person name="Devillers H."/>
            <person name="Grondin C."/>
        </authorList>
    </citation>
    <scope>NUCLEOTIDE SEQUENCE</scope>
    <source>
        <strain evidence="1">CLIB 1444</strain>
    </source>
</reference>
<evidence type="ECO:0000313" key="2">
    <source>
        <dbReference type="Proteomes" id="UP001152531"/>
    </source>
</evidence>
<accession>A0ACA9Y9V9</accession>
<organism evidence="1 2">
    <name type="scientific">[Candida] jaroonii</name>
    <dbReference type="NCBI Taxonomy" id="467808"/>
    <lineage>
        <taxon>Eukaryota</taxon>
        <taxon>Fungi</taxon>
        <taxon>Dikarya</taxon>
        <taxon>Ascomycota</taxon>
        <taxon>Saccharomycotina</taxon>
        <taxon>Pichiomycetes</taxon>
        <taxon>Debaryomycetaceae</taxon>
        <taxon>Yamadazyma</taxon>
    </lineage>
</organism>
<sequence>MAKISSLSAMSLIVNKMIGTGIFSTPSIIFQYCGGNISLYLLLWVLGSLVIGCGMIIYLEYSLNLPIRNGGEKNYLQKVYHPRFIGFVYSFQIVLLGFSSGNSYAFGKYVLFSIFGDQQFNDSYVKLIGVGCISFCCYLHIVHHKQSNLFFNILGISKILILMLIIFCGALVWLGIIEVPRSGNFTNMLESQYETNYYSISVALLEIIYSFKGWENANYVLSETSNPYKVLTRSAPLAVVVTTLLYFLVILSYLVVIPKTEIMSSGVLIAGIFFNKIFGETITSKILPLFISVSNFGNVLAVSYAHSMVNKELALENLVPFSSYFQHFNWSMFLHWLVTVVVLVAPPSTEIYEFVVNLYIYPGTWINILLTLGLIYLKLKDDSWNTEELTSLLSPKPRIRFSTPWVCIITFLAANLFMALFPFVKPPIASVIPYWCFPVIGTGVLVLGGVYYFIEKLF</sequence>
<evidence type="ECO:0000313" key="1">
    <source>
        <dbReference type="EMBL" id="CAH6721767.1"/>
    </source>
</evidence>
<comment type="caution">
    <text evidence="1">The sequence shown here is derived from an EMBL/GenBank/DDBJ whole genome shotgun (WGS) entry which is preliminary data.</text>
</comment>
<keyword evidence="2" id="KW-1185">Reference proteome</keyword>